<evidence type="ECO:0000313" key="1">
    <source>
        <dbReference type="EMBL" id="CDW88936.1"/>
    </source>
</evidence>
<accession>A0A078B3Y0</accession>
<gene>
    <name evidence="1" type="primary">Contig9354.g10004</name>
    <name evidence="1" type="ORF">STYLEM_18063</name>
</gene>
<dbReference type="InParanoid" id="A0A078B3Y0"/>
<keyword evidence="2" id="KW-1185">Reference proteome</keyword>
<dbReference type="EMBL" id="CCKQ01017054">
    <property type="protein sequence ID" value="CDW88936.1"/>
    <property type="molecule type" value="Genomic_DNA"/>
</dbReference>
<organism evidence="1 2">
    <name type="scientific">Stylonychia lemnae</name>
    <name type="common">Ciliate</name>
    <dbReference type="NCBI Taxonomy" id="5949"/>
    <lineage>
        <taxon>Eukaryota</taxon>
        <taxon>Sar</taxon>
        <taxon>Alveolata</taxon>
        <taxon>Ciliophora</taxon>
        <taxon>Intramacronucleata</taxon>
        <taxon>Spirotrichea</taxon>
        <taxon>Stichotrichia</taxon>
        <taxon>Sporadotrichida</taxon>
        <taxon>Oxytrichidae</taxon>
        <taxon>Stylonychinae</taxon>
        <taxon>Stylonychia</taxon>
    </lineage>
</organism>
<protein>
    <submittedName>
        <fullName evidence="1">Uncharacterized protein</fullName>
    </submittedName>
</protein>
<dbReference type="Proteomes" id="UP000039865">
    <property type="component" value="Unassembled WGS sequence"/>
</dbReference>
<sequence>MLSDETVNRKKVSLLILFRYPKGHFLAPQIQFRALQDYQTQVIYVFGFWVKILNHERKFYYFDFLEIYTKLIYLKNEFQHVLPLKTSLGPLGGVLAAGTLETPAKVLT</sequence>
<proteinExistence type="predicted"/>
<evidence type="ECO:0000313" key="2">
    <source>
        <dbReference type="Proteomes" id="UP000039865"/>
    </source>
</evidence>
<dbReference type="AlphaFoldDB" id="A0A078B3Y0"/>
<name>A0A078B3Y0_STYLE</name>
<reference evidence="1 2" key="1">
    <citation type="submission" date="2014-06" db="EMBL/GenBank/DDBJ databases">
        <authorList>
            <person name="Swart Estienne"/>
        </authorList>
    </citation>
    <scope>NUCLEOTIDE SEQUENCE [LARGE SCALE GENOMIC DNA]</scope>
    <source>
        <strain evidence="1 2">130c</strain>
    </source>
</reference>